<protein>
    <submittedName>
        <fullName evidence="1">Uncharacterized protein</fullName>
    </submittedName>
</protein>
<organism evidence="1 2">
    <name type="scientific">Kibdelosporangium philippinense</name>
    <dbReference type="NCBI Taxonomy" id="211113"/>
    <lineage>
        <taxon>Bacteria</taxon>
        <taxon>Bacillati</taxon>
        <taxon>Actinomycetota</taxon>
        <taxon>Actinomycetes</taxon>
        <taxon>Pseudonocardiales</taxon>
        <taxon>Pseudonocardiaceae</taxon>
        <taxon>Kibdelosporangium</taxon>
    </lineage>
</organism>
<sequence>MDQVIAVHDLVATGVSLREAPMVLFASGYPIELESLRAAYLDLFGRLSQAVNTVAPSIKGAALDPGERADAVAVAVVGKVRRGSHLHRWEQRARQSMQHGKKRADVRAFLGGAVSAAMAGLIEGEMASPKGAHEALIVAGLDVVQDPAAVAESLAAIDLHALIDAVASAQTADWVTARQDLQDVLHVAASYQRVEATIRPNNPRLPGLADTSADGTTLYVHIPTLLVLATDEWRTALQQHLTMLEAVERLLADLPAEFHSYLDQQNQGELAIQSASFRHELVARLVAWYEAHPEDARILGLAPPDVALSVPTKSSAIT</sequence>
<dbReference type="EMBL" id="JAJVCN010000004">
    <property type="protein sequence ID" value="MCE7010044.1"/>
    <property type="molecule type" value="Genomic_DNA"/>
</dbReference>
<dbReference type="RefSeq" id="WP_233731522.1">
    <property type="nucleotide sequence ID" value="NZ_JAJVCN010000004.1"/>
</dbReference>
<keyword evidence="2" id="KW-1185">Reference proteome</keyword>
<comment type="caution">
    <text evidence="1">The sequence shown here is derived from an EMBL/GenBank/DDBJ whole genome shotgun (WGS) entry which is preliminary data.</text>
</comment>
<dbReference type="Proteomes" id="UP001521150">
    <property type="component" value="Unassembled WGS sequence"/>
</dbReference>
<evidence type="ECO:0000313" key="2">
    <source>
        <dbReference type="Proteomes" id="UP001521150"/>
    </source>
</evidence>
<proteinExistence type="predicted"/>
<evidence type="ECO:0000313" key="1">
    <source>
        <dbReference type="EMBL" id="MCE7010044.1"/>
    </source>
</evidence>
<gene>
    <name evidence="1" type="ORF">LWC34_45640</name>
</gene>
<name>A0ABS8ZR45_9PSEU</name>
<reference evidence="1 2" key="1">
    <citation type="submission" date="2021-12" db="EMBL/GenBank/DDBJ databases">
        <title>Genome sequence of Kibdelosporangium philippinense ATCC 49844.</title>
        <authorList>
            <person name="Fedorov E.A."/>
            <person name="Omeragic M."/>
            <person name="Shalygina K.F."/>
            <person name="Maclea K.S."/>
        </authorList>
    </citation>
    <scope>NUCLEOTIDE SEQUENCE [LARGE SCALE GENOMIC DNA]</scope>
    <source>
        <strain evidence="1 2">ATCC 49844</strain>
    </source>
</reference>
<accession>A0ABS8ZR45</accession>